<reference evidence="3" key="1">
    <citation type="submission" date="2018-01" db="EMBL/GenBank/DDBJ databases">
        <title>An insight into the sialome of Amazonian anophelines.</title>
        <authorList>
            <person name="Ribeiro J.M."/>
            <person name="Scarpassa V."/>
            <person name="Calvo E."/>
        </authorList>
    </citation>
    <scope>NUCLEOTIDE SEQUENCE</scope>
</reference>
<feature type="compositionally biased region" description="Basic residues" evidence="1">
    <location>
        <begin position="216"/>
        <end position="237"/>
    </location>
</feature>
<dbReference type="VEuPathDB" id="VectorBase:ADAC005924"/>
<feature type="compositionally biased region" description="Basic and acidic residues" evidence="1">
    <location>
        <begin position="390"/>
        <end position="401"/>
    </location>
</feature>
<protein>
    <submittedName>
        <fullName evidence="3">Uncharacterized protein</fullName>
    </submittedName>
</protein>
<keyword evidence="2" id="KW-0472">Membrane</keyword>
<evidence type="ECO:0000256" key="2">
    <source>
        <dbReference type="SAM" id="Phobius"/>
    </source>
</evidence>
<feature type="compositionally biased region" description="Acidic residues" evidence="1">
    <location>
        <begin position="490"/>
        <end position="513"/>
    </location>
</feature>
<sequence length="546" mass="57789">MVTLQRSEVAAESQISRARWNRASHSANSNQQTTNSIVLDFRPEMLRLTVLAVLVLCAALGTPVAAGPTIRRDDTSNTVATVSADTTATETKPTPAAAAPSSAPETAAPSKPSVQSETSPETTTQGSTSAASSTTTTVAPTSPSPVTTTKKSRKTITFDQRQEGEYNIRADLENFVIVVVPSGSSSGASLLDLLTRSAIQKKAAEAAIAESAAAQYHHHHHHHLQRKHQSSKRKNNKAHSAAAGHKKVPQVTPEVIVLDEEHGQRAVPLQVEEFIEGRTPYKVDLSSASARSADVARLAMPEPTGNGAYPSFSDSLASGSEQQARAIVASVVRFPDGSGNNQLEQKQQQQLEQQRAGAGRALPLAGYGTNLVAASRAATNHNNLLLTPGDGDRDSEHHAADADDDGVLSSSSSSSPSSGLLLLMLPEHAQPYGHDGGPGTGADGRLQPVAKNGSPSHESTSTPIISSDSLEYEPLRFDVDMTQLKLQPDTYDDASNEGDGDGDDDAMTTDDDARDGWDELRLLGATEQCGPDRRRDSYGVCQFVRS</sequence>
<feature type="region of interest" description="Disordered" evidence="1">
    <location>
        <begin position="83"/>
        <end position="158"/>
    </location>
</feature>
<feature type="compositionally biased region" description="Low complexity" evidence="1">
    <location>
        <begin position="83"/>
        <end position="113"/>
    </location>
</feature>
<evidence type="ECO:0000313" key="3">
    <source>
        <dbReference type="EMBL" id="MBW70318.1"/>
    </source>
</evidence>
<proteinExistence type="predicted"/>
<feature type="compositionally biased region" description="Low complexity" evidence="1">
    <location>
        <begin position="122"/>
        <end position="149"/>
    </location>
</feature>
<dbReference type="AlphaFoldDB" id="A0A2M4CZP0"/>
<accession>A0A2M4CZP0</accession>
<feature type="region of interest" description="Disordered" evidence="1">
    <location>
        <begin position="485"/>
        <end position="513"/>
    </location>
</feature>
<dbReference type="EMBL" id="GGFL01006140">
    <property type="protein sequence ID" value="MBW70318.1"/>
    <property type="molecule type" value="Transcribed_RNA"/>
</dbReference>
<keyword evidence="2" id="KW-0812">Transmembrane</keyword>
<feature type="region of interest" description="Disordered" evidence="1">
    <location>
        <begin position="383"/>
        <end position="468"/>
    </location>
</feature>
<dbReference type="VEuPathDB" id="VectorBase:ADAR2_010205"/>
<name>A0A2M4CZP0_ANODA</name>
<organism evidence="3">
    <name type="scientific">Anopheles darlingi</name>
    <name type="common">Mosquito</name>
    <dbReference type="NCBI Taxonomy" id="43151"/>
    <lineage>
        <taxon>Eukaryota</taxon>
        <taxon>Metazoa</taxon>
        <taxon>Ecdysozoa</taxon>
        <taxon>Arthropoda</taxon>
        <taxon>Hexapoda</taxon>
        <taxon>Insecta</taxon>
        <taxon>Pterygota</taxon>
        <taxon>Neoptera</taxon>
        <taxon>Endopterygota</taxon>
        <taxon>Diptera</taxon>
        <taxon>Nematocera</taxon>
        <taxon>Culicoidea</taxon>
        <taxon>Culicidae</taxon>
        <taxon>Anophelinae</taxon>
        <taxon>Anopheles</taxon>
    </lineage>
</organism>
<feature type="compositionally biased region" description="Polar residues" evidence="1">
    <location>
        <begin position="453"/>
        <end position="468"/>
    </location>
</feature>
<evidence type="ECO:0000256" key="1">
    <source>
        <dbReference type="SAM" id="MobiDB-lite"/>
    </source>
</evidence>
<feature type="compositionally biased region" description="Low complexity" evidence="1">
    <location>
        <begin position="408"/>
        <end position="425"/>
    </location>
</feature>
<feature type="transmembrane region" description="Helical" evidence="2">
    <location>
        <begin position="45"/>
        <end position="66"/>
    </location>
</feature>
<feature type="region of interest" description="Disordered" evidence="1">
    <location>
        <begin position="212"/>
        <end position="248"/>
    </location>
</feature>
<keyword evidence="2" id="KW-1133">Transmembrane helix</keyword>